<evidence type="ECO:0000256" key="5">
    <source>
        <dbReference type="ARBA" id="ARBA00023136"/>
    </source>
</evidence>
<feature type="transmembrane region" description="Helical" evidence="6">
    <location>
        <begin position="280"/>
        <end position="307"/>
    </location>
</feature>
<evidence type="ECO:0000256" key="1">
    <source>
        <dbReference type="ARBA" id="ARBA00004651"/>
    </source>
</evidence>
<evidence type="ECO:0000256" key="3">
    <source>
        <dbReference type="ARBA" id="ARBA00022692"/>
    </source>
</evidence>
<name>A0A9X2HWT7_9GAMM</name>
<protein>
    <submittedName>
        <fullName evidence="7">YihY/virulence factor BrkB family protein</fullName>
    </submittedName>
</protein>
<keyword evidence="2" id="KW-1003">Cell membrane</keyword>
<evidence type="ECO:0000256" key="6">
    <source>
        <dbReference type="SAM" id="Phobius"/>
    </source>
</evidence>
<keyword evidence="4 6" id="KW-1133">Transmembrane helix</keyword>
<evidence type="ECO:0000313" key="8">
    <source>
        <dbReference type="Proteomes" id="UP001139319"/>
    </source>
</evidence>
<keyword evidence="8" id="KW-1185">Reference proteome</keyword>
<keyword evidence="3 6" id="KW-0812">Transmembrane</keyword>
<comment type="subcellular location">
    <subcellularLocation>
        <location evidence="1">Cell membrane</location>
        <topology evidence="1">Multi-pass membrane protein</topology>
    </subcellularLocation>
</comment>
<proteinExistence type="predicted"/>
<reference evidence="7" key="1">
    <citation type="submission" date="2022-05" db="EMBL/GenBank/DDBJ databases">
        <authorList>
            <person name="Sun H.-N."/>
        </authorList>
    </citation>
    <scope>NUCLEOTIDE SEQUENCE</scope>
    <source>
        <strain evidence="7">HB14</strain>
    </source>
</reference>
<dbReference type="EMBL" id="JAMFTH010000001">
    <property type="protein sequence ID" value="MCP8899119.1"/>
    <property type="molecule type" value="Genomic_DNA"/>
</dbReference>
<feature type="transmembrane region" description="Helical" evidence="6">
    <location>
        <begin position="172"/>
        <end position="194"/>
    </location>
</feature>
<evidence type="ECO:0000256" key="2">
    <source>
        <dbReference type="ARBA" id="ARBA00022475"/>
    </source>
</evidence>
<feature type="transmembrane region" description="Helical" evidence="6">
    <location>
        <begin position="214"/>
        <end position="234"/>
    </location>
</feature>
<dbReference type="Pfam" id="PF03631">
    <property type="entry name" value="Virul_fac_BrkB"/>
    <property type="match status" value="1"/>
</dbReference>
<reference evidence="7" key="2">
    <citation type="submission" date="2023-01" db="EMBL/GenBank/DDBJ databases">
        <title>Gilvimarinus xylanilyticus HB14 isolated from Caulerpa lentillifera aquaculture base in Hainan, China.</title>
        <authorList>
            <person name="Zhang Y.-J."/>
        </authorList>
    </citation>
    <scope>NUCLEOTIDE SEQUENCE</scope>
    <source>
        <strain evidence="7">HB14</strain>
    </source>
</reference>
<dbReference type="SUPFAM" id="SSF46785">
    <property type="entry name" value="Winged helix' DNA-binding domain"/>
    <property type="match status" value="1"/>
</dbReference>
<dbReference type="InterPro" id="IPR036390">
    <property type="entry name" value="WH_DNA-bd_sf"/>
</dbReference>
<dbReference type="Gene3D" id="1.10.10.10">
    <property type="entry name" value="Winged helix-like DNA-binding domain superfamily/Winged helix DNA-binding domain"/>
    <property type="match status" value="1"/>
</dbReference>
<comment type="caution">
    <text evidence="7">The sequence shown here is derived from an EMBL/GenBank/DDBJ whole genome shotgun (WGS) entry which is preliminary data.</text>
</comment>
<dbReference type="InterPro" id="IPR017039">
    <property type="entry name" value="Virul_fac_BrkB"/>
</dbReference>
<organism evidence="7 8">
    <name type="scientific">Gilvimarinus xylanilyticus</name>
    <dbReference type="NCBI Taxonomy" id="2944139"/>
    <lineage>
        <taxon>Bacteria</taxon>
        <taxon>Pseudomonadati</taxon>
        <taxon>Pseudomonadota</taxon>
        <taxon>Gammaproteobacteria</taxon>
        <taxon>Cellvibrionales</taxon>
        <taxon>Cellvibrionaceae</taxon>
        <taxon>Gilvimarinus</taxon>
    </lineage>
</organism>
<dbReference type="NCBIfam" id="TIGR00765">
    <property type="entry name" value="yihY_not_rbn"/>
    <property type="match status" value="1"/>
</dbReference>
<gene>
    <name evidence="7" type="ORF">M6D89_07390</name>
</gene>
<keyword evidence="5 6" id="KW-0472">Membrane</keyword>
<dbReference type="AlphaFoldDB" id="A0A9X2HWT7"/>
<accession>A0A9X2HWT7</accession>
<evidence type="ECO:0000256" key="4">
    <source>
        <dbReference type="ARBA" id="ARBA00022989"/>
    </source>
</evidence>
<dbReference type="PANTHER" id="PTHR30213">
    <property type="entry name" value="INNER MEMBRANE PROTEIN YHJD"/>
    <property type="match status" value="1"/>
</dbReference>
<dbReference type="Proteomes" id="UP001139319">
    <property type="component" value="Unassembled WGS sequence"/>
</dbReference>
<dbReference type="RefSeq" id="WP_253967376.1">
    <property type="nucleotide sequence ID" value="NZ_JAMFTH010000001.1"/>
</dbReference>
<feature type="transmembrane region" description="Helical" evidence="6">
    <location>
        <begin position="127"/>
        <end position="146"/>
    </location>
</feature>
<dbReference type="PANTHER" id="PTHR30213:SF0">
    <property type="entry name" value="UPF0761 MEMBRANE PROTEIN YIHY"/>
    <property type="match status" value="1"/>
</dbReference>
<evidence type="ECO:0000313" key="7">
    <source>
        <dbReference type="EMBL" id="MCP8899119.1"/>
    </source>
</evidence>
<dbReference type="GO" id="GO:0005886">
    <property type="term" value="C:plasma membrane"/>
    <property type="evidence" value="ECO:0007669"/>
    <property type="project" value="UniProtKB-SubCell"/>
</dbReference>
<sequence>MPEPAGQDRSLGQKLEIAFKRLDAWLWQVETAHRSKVHQRFWHMSRVFIAVVRDLVRGHITLHAMSLVYTTLLSFVPLLALSFSVLKGFGVHNQLEPLLQNLLAAPLGERGPEVVDNVLDFVDNVKVGVLGSVGLGLLIYTVISLIQKIERSFNEIWRVSESRSLAQRFSSYLSVVLIGPLLVFSAMGATAALVNSSAIQQLITFAPLGWVYSFLTKLTPYAIIIGLFTFLYTFIPNTKVKLRHAFLGGLVAGAIWQTSIFGFTLFVSNSTKYTAIYSGFAVGILLLIWLYLAWLILLSGAAVAFYSQHAQQITRSRVNKPSARVDELTGLAVMYRVAHQFDCDGGGVAIAQMESSLSVGPETIQRMIRKLQKHKLVAYAGADANQLIPARSLDHITLGETLTAIRIEETLLPSSLLSEKAVTEVMQRFEEPLHNSLDGITLADWVREPTTADSSQLLPQKPE</sequence>
<feature type="transmembrane region" description="Helical" evidence="6">
    <location>
        <begin position="246"/>
        <end position="268"/>
    </location>
</feature>
<dbReference type="InterPro" id="IPR036388">
    <property type="entry name" value="WH-like_DNA-bd_sf"/>
</dbReference>
<feature type="transmembrane region" description="Helical" evidence="6">
    <location>
        <begin position="67"/>
        <end position="86"/>
    </location>
</feature>